<dbReference type="Pfam" id="PF00990">
    <property type="entry name" value="GGDEF"/>
    <property type="match status" value="1"/>
</dbReference>
<dbReference type="InterPro" id="IPR035919">
    <property type="entry name" value="EAL_sf"/>
</dbReference>
<dbReference type="InterPro" id="IPR001633">
    <property type="entry name" value="EAL_dom"/>
</dbReference>
<dbReference type="Pfam" id="PF00563">
    <property type="entry name" value="EAL"/>
    <property type="match status" value="1"/>
</dbReference>
<dbReference type="InterPro" id="IPR035965">
    <property type="entry name" value="PAS-like_dom_sf"/>
</dbReference>
<protein>
    <submittedName>
        <fullName evidence="5">Diguanylate cyclase/phosphodiesterase with PAS/PAC sensor(S)</fullName>
    </submittedName>
</protein>
<dbReference type="PROSITE" id="PS50839">
    <property type="entry name" value="CHASE"/>
    <property type="match status" value="1"/>
</dbReference>
<dbReference type="Pfam" id="PF08447">
    <property type="entry name" value="PAS_3"/>
    <property type="match status" value="2"/>
</dbReference>
<sequence length="1062" mass="117876">MGSFILLSRLSDNKQLRRVLKNTRVSFLVSSLVALVVIMVGFGLDRANTQSYERELHIRTESEANLIRARVMAEINMDLSMVRDLANLISVSAANGEEMERQINWLLIQNPSFIHIAVAPDFIIDNVYPRLPGNEEIGRDVRATLFSRQAMTPAAGDQSARFYGPVSTDGRDGFAIFFPVFVKENGQRRLWGAVELVIDQQMFYEATGLMPARDRENRERFPHLNHLSIALRDIGSPARAATAAPFFGSSEIDDKNPMRQKIGFAGGKWELSVVPNSGWDAIPENRTELRLIVAAAGCIIIVPIFFATLLLGERNRNITELETREAKLKELSQRLDLALESSNIGIWELEDHSSSLLWDARAAALHGKPAQEGSRALDEWLAAILPEDREIAEVHFFSCSIAGAACTAQYRILPADGGIRHLRSVGAFYTDAGGVSRTIGIVWDVTADAETTDTLRKAKDMSEVKNAELELALEELSSREGQLAELSSRLDLALNSYQCGIWEARPDRGGSIWNERMHELYGLAPRNGFMTEETWLGCIHPEDRGLALESARHFKKNGDTHTLVCRVIVDGGAVRYVRSVGKVHQTGTGEMKIMGIAFDATEDVLMTIRLKAAKDEAVAKNIELELAKNRIEHNSLHDPLTALANRRKLDIALEELTNDGRRQRQKFSILHIDLDRFKEINDTLGHAAGDAMLVHASKVLAKNVRGSDIVARIGGDEFVILALDVGDTEMAQLSARIIEEMRQPIDFQGFSCRCGVSIGVALANGIHVDARKVLINADIALYRAKSTGRNRFEFFNHNLQADIVNTKRTADEILAGIDNGEFTAWYQPQFSARTMELTGVEALVRWKHPAKGWLAPDKFLRIADEINVVQMLDRIVLETALRDKMRWTAQGIAVPKVSVNVSARRLHDGSLLESLADLHIRPGELSFELVESIFLDESEDVVSHNLEHIKALGIDIEIDDFGTGHTSIVSLLKLKPKRLKIDRQLVQPIVGATQERALVRSIIDIARSLGVETVAEGVETAAHAELLRDLGCDILQGYAFSRPLSFDDFTTEATGAGWRLAS</sequence>
<dbReference type="PROSITE" id="PS50883">
    <property type="entry name" value="EAL"/>
    <property type="match status" value="1"/>
</dbReference>
<evidence type="ECO:0000259" key="2">
    <source>
        <dbReference type="PROSITE" id="PS50839"/>
    </source>
</evidence>
<dbReference type="InterPro" id="IPR000160">
    <property type="entry name" value="GGDEF_dom"/>
</dbReference>
<feature type="domain" description="GGDEF" evidence="4">
    <location>
        <begin position="665"/>
        <end position="797"/>
    </location>
</feature>
<dbReference type="InterPro" id="IPR052155">
    <property type="entry name" value="Biofilm_reg_signaling"/>
</dbReference>
<organism evidence="5 6">
    <name type="scientific">Rhizobium leguminosarum bv. trifolii (strain WSM2304)</name>
    <dbReference type="NCBI Taxonomy" id="395492"/>
    <lineage>
        <taxon>Bacteria</taxon>
        <taxon>Pseudomonadati</taxon>
        <taxon>Pseudomonadota</taxon>
        <taxon>Alphaproteobacteria</taxon>
        <taxon>Hyphomicrobiales</taxon>
        <taxon>Rhizobiaceae</taxon>
        <taxon>Rhizobium/Agrobacterium group</taxon>
        <taxon>Rhizobium</taxon>
    </lineage>
</organism>
<dbReference type="SUPFAM" id="SSF141868">
    <property type="entry name" value="EAL domain-like"/>
    <property type="match status" value="1"/>
</dbReference>
<dbReference type="Gene3D" id="2.10.70.100">
    <property type="match status" value="1"/>
</dbReference>
<evidence type="ECO:0000313" key="6">
    <source>
        <dbReference type="Proteomes" id="UP000008330"/>
    </source>
</evidence>
<dbReference type="InterPro" id="IPR006189">
    <property type="entry name" value="CHASE_dom"/>
</dbReference>
<feature type="domain" description="CHASE" evidence="2">
    <location>
        <begin position="120"/>
        <end position="272"/>
    </location>
</feature>
<dbReference type="SUPFAM" id="SSF55785">
    <property type="entry name" value="PYP-like sensor domain (PAS domain)"/>
    <property type="match status" value="2"/>
</dbReference>
<dbReference type="RefSeq" id="WP_012556800.1">
    <property type="nucleotide sequence ID" value="NC_011369.1"/>
</dbReference>
<dbReference type="SUPFAM" id="SSF55073">
    <property type="entry name" value="Nucleotide cyclase"/>
    <property type="match status" value="1"/>
</dbReference>
<feature type="transmembrane region" description="Helical" evidence="1">
    <location>
        <begin position="25"/>
        <end position="44"/>
    </location>
</feature>
<dbReference type="FunFam" id="3.30.70.270:FF:000001">
    <property type="entry name" value="Diguanylate cyclase domain protein"/>
    <property type="match status" value="1"/>
</dbReference>
<evidence type="ECO:0000256" key="1">
    <source>
        <dbReference type="SAM" id="Phobius"/>
    </source>
</evidence>
<dbReference type="KEGG" id="rlt:Rleg2_0587"/>
<dbReference type="PANTHER" id="PTHR44757">
    <property type="entry name" value="DIGUANYLATE CYCLASE DGCP"/>
    <property type="match status" value="1"/>
</dbReference>
<reference evidence="5 6" key="1">
    <citation type="journal article" date="2010" name="Stand. Genomic Sci.">
        <title>Complete genome sequence of Rhizobium leguminosarum bv trifolii strain WSM2304, an effective microsymbiont of the South American clover Trifolium polymorphum.</title>
        <authorList>
            <person name="Reeve W."/>
            <person name="O'Hara G."/>
            <person name="Chain P."/>
            <person name="Ardley J."/>
            <person name="Brau L."/>
            <person name="Nandesena K."/>
            <person name="Tiwari R."/>
            <person name="Malfatti S."/>
            <person name="Kiss H."/>
            <person name="Lapidus A."/>
            <person name="Copeland A."/>
            <person name="Nolan M."/>
            <person name="Land M."/>
            <person name="Ivanova N."/>
            <person name="Mavromatis K."/>
            <person name="Markowitz V."/>
            <person name="Kyrpides N."/>
            <person name="Melino V."/>
            <person name="Denton M."/>
            <person name="Yates R."/>
            <person name="Howieson J."/>
        </authorList>
    </citation>
    <scope>NUCLEOTIDE SEQUENCE [LARGE SCALE GENOMIC DNA]</scope>
    <source>
        <strain evidence="5 6">WSM2304</strain>
    </source>
</reference>
<dbReference type="InterPro" id="IPR013655">
    <property type="entry name" value="PAS_fold_3"/>
</dbReference>
<dbReference type="SMART" id="SM01079">
    <property type="entry name" value="CHASE"/>
    <property type="match status" value="1"/>
</dbReference>
<dbReference type="NCBIfam" id="TIGR00254">
    <property type="entry name" value="GGDEF"/>
    <property type="match status" value="1"/>
</dbReference>
<keyword evidence="1" id="KW-0812">Transmembrane</keyword>
<gene>
    <name evidence="5" type="ordered locus">Rleg2_0587</name>
</gene>
<dbReference type="PANTHER" id="PTHR44757:SF2">
    <property type="entry name" value="BIOFILM ARCHITECTURE MAINTENANCE PROTEIN MBAA"/>
    <property type="match status" value="1"/>
</dbReference>
<dbReference type="Proteomes" id="UP000008330">
    <property type="component" value="Chromosome"/>
</dbReference>
<dbReference type="GO" id="GO:0003824">
    <property type="term" value="F:catalytic activity"/>
    <property type="evidence" value="ECO:0007669"/>
    <property type="project" value="UniProtKB-ARBA"/>
</dbReference>
<evidence type="ECO:0000259" key="3">
    <source>
        <dbReference type="PROSITE" id="PS50883"/>
    </source>
</evidence>
<dbReference type="CDD" id="cd01949">
    <property type="entry name" value="GGDEF"/>
    <property type="match status" value="1"/>
</dbReference>
<accession>A0ABF7QIZ5</accession>
<evidence type="ECO:0000259" key="4">
    <source>
        <dbReference type="PROSITE" id="PS50887"/>
    </source>
</evidence>
<dbReference type="InterPro" id="IPR043128">
    <property type="entry name" value="Rev_trsase/Diguanyl_cyclase"/>
</dbReference>
<keyword evidence="1" id="KW-0472">Membrane</keyword>
<dbReference type="AlphaFoldDB" id="A0ABF7QIZ5"/>
<keyword evidence="1" id="KW-1133">Transmembrane helix</keyword>
<dbReference type="PROSITE" id="PS50887">
    <property type="entry name" value="GGDEF"/>
    <property type="match status" value="1"/>
</dbReference>
<dbReference type="Gene3D" id="3.30.70.270">
    <property type="match status" value="1"/>
</dbReference>
<evidence type="ECO:0000313" key="5">
    <source>
        <dbReference type="EMBL" id="ACI53884.1"/>
    </source>
</evidence>
<feature type="transmembrane region" description="Helical" evidence="1">
    <location>
        <begin position="291"/>
        <end position="311"/>
    </location>
</feature>
<feature type="domain" description="EAL" evidence="3">
    <location>
        <begin position="806"/>
        <end position="1057"/>
    </location>
</feature>
<name>A0ABF7QIZ5_RHILW</name>
<dbReference type="CDD" id="cd01948">
    <property type="entry name" value="EAL"/>
    <property type="match status" value="1"/>
</dbReference>
<dbReference type="Gene3D" id="3.20.20.450">
    <property type="entry name" value="EAL domain"/>
    <property type="match status" value="1"/>
</dbReference>
<dbReference type="SMART" id="SM00267">
    <property type="entry name" value="GGDEF"/>
    <property type="match status" value="1"/>
</dbReference>
<proteinExistence type="predicted"/>
<dbReference type="EMBL" id="CP001191">
    <property type="protein sequence ID" value="ACI53884.1"/>
    <property type="molecule type" value="Genomic_DNA"/>
</dbReference>
<dbReference type="InterPro" id="IPR029787">
    <property type="entry name" value="Nucleotide_cyclase"/>
</dbReference>
<dbReference type="SMART" id="SM00052">
    <property type="entry name" value="EAL"/>
    <property type="match status" value="1"/>
</dbReference>
<dbReference type="Gene3D" id="3.30.450.20">
    <property type="entry name" value="PAS domain"/>
    <property type="match status" value="2"/>
</dbReference>
<keyword evidence="6" id="KW-1185">Reference proteome</keyword>